<dbReference type="OrthoDB" id="9787292at2"/>
<keyword evidence="3" id="KW-1185">Reference proteome</keyword>
<evidence type="ECO:0000313" key="3">
    <source>
        <dbReference type="Proteomes" id="UP000291144"/>
    </source>
</evidence>
<dbReference type="RefSeq" id="WP_131351052.1">
    <property type="nucleotide sequence ID" value="NZ_SJKB01000001.1"/>
</dbReference>
<dbReference type="InterPro" id="IPR001509">
    <property type="entry name" value="Epimerase_deHydtase"/>
</dbReference>
<dbReference type="PANTHER" id="PTHR48079:SF6">
    <property type="entry name" value="NAD(P)-BINDING DOMAIN-CONTAINING PROTEIN-RELATED"/>
    <property type="match status" value="1"/>
</dbReference>
<reference evidence="2 3" key="1">
    <citation type="submission" date="2019-02" db="EMBL/GenBank/DDBJ databases">
        <title>Kribbella capetownensis sp. nov. and Kribbella speibonae sp. nov., isolated from soil.</title>
        <authorList>
            <person name="Curtis S.M."/>
            <person name="Norton I."/>
            <person name="Everest G.J."/>
            <person name="Meyers P.R."/>
        </authorList>
    </citation>
    <scope>NUCLEOTIDE SEQUENCE [LARGE SCALE GENOMIC DNA]</scope>
    <source>
        <strain evidence="2 3">NRRL B-24813</strain>
    </source>
</reference>
<dbReference type="Pfam" id="PF01370">
    <property type="entry name" value="Epimerase"/>
    <property type="match status" value="1"/>
</dbReference>
<dbReference type="SUPFAM" id="SSF51735">
    <property type="entry name" value="NAD(P)-binding Rossmann-fold domains"/>
    <property type="match status" value="1"/>
</dbReference>
<evidence type="ECO:0000313" key="2">
    <source>
        <dbReference type="EMBL" id="TCC65990.1"/>
    </source>
</evidence>
<feature type="domain" description="NAD-dependent epimerase/dehydratase" evidence="1">
    <location>
        <begin position="3"/>
        <end position="237"/>
    </location>
</feature>
<gene>
    <name evidence="2" type="ORF">E0H73_03465</name>
</gene>
<evidence type="ECO:0000259" key="1">
    <source>
        <dbReference type="Pfam" id="PF01370"/>
    </source>
</evidence>
<proteinExistence type="predicted"/>
<dbReference type="Gene3D" id="3.40.50.720">
    <property type="entry name" value="NAD(P)-binding Rossmann-like Domain"/>
    <property type="match status" value="1"/>
</dbReference>
<dbReference type="PANTHER" id="PTHR48079">
    <property type="entry name" value="PROTEIN YEEZ"/>
    <property type="match status" value="1"/>
</dbReference>
<dbReference type="InterPro" id="IPR051783">
    <property type="entry name" value="NAD(P)-dependent_oxidoreduct"/>
</dbReference>
<sequence length="312" mass="32839">MKVLVAGATGGLGRSLVPQLVAAGHEVVGMIRSESKAASIKALGANVVLADGLDAAAVKAAVDTVRPEVVVHQMTALKSGINFKKFDESFAMTNRLRIEGTDNLLSASQAAGVRRFVVQSYAGWNLQHGGSATKTEADPLDPNPVAAQRQTMAGIKHLESVVTNAEGIEGIALRYGAFYGPTGDIGKGGSMVEMIRKRQLPVIGDGAGVWSFIHYDDAADATVKAVESDATGIYQIADDDPAQAAVWLPEFARILGAKAPRHVPVWLGRLAAGEVGVAAFTTMRGADNSLAKATFNWQPGYASWREGFRKGL</sequence>
<organism evidence="2 3">
    <name type="scientific">Kribbella pittospori</name>
    <dbReference type="NCBI Taxonomy" id="722689"/>
    <lineage>
        <taxon>Bacteria</taxon>
        <taxon>Bacillati</taxon>
        <taxon>Actinomycetota</taxon>
        <taxon>Actinomycetes</taxon>
        <taxon>Propionibacteriales</taxon>
        <taxon>Kribbellaceae</taxon>
        <taxon>Kribbella</taxon>
    </lineage>
</organism>
<name>A0A4R0KZ58_9ACTN</name>
<dbReference type="InterPro" id="IPR036291">
    <property type="entry name" value="NAD(P)-bd_dom_sf"/>
</dbReference>
<comment type="caution">
    <text evidence="2">The sequence shown here is derived from an EMBL/GenBank/DDBJ whole genome shotgun (WGS) entry which is preliminary data.</text>
</comment>
<dbReference type="AlphaFoldDB" id="A0A4R0KZ58"/>
<dbReference type="Proteomes" id="UP000291144">
    <property type="component" value="Unassembled WGS sequence"/>
</dbReference>
<dbReference type="EMBL" id="SJKB01000001">
    <property type="protein sequence ID" value="TCC65990.1"/>
    <property type="molecule type" value="Genomic_DNA"/>
</dbReference>
<dbReference type="GO" id="GO:0004029">
    <property type="term" value="F:aldehyde dehydrogenase (NAD+) activity"/>
    <property type="evidence" value="ECO:0007669"/>
    <property type="project" value="TreeGrafter"/>
</dbReference>
<accession>A0A4R0KZ58</accession>
<protein>
    <submittedName>
        <fullName evidence="2">NAD(P)-dependent oxidoreductase</fullName>
    </submittedName>
</protein>
<dbReference type="GO" id="GO:0005737">
    <property type="term" value="C:cytoplasm"/>
    <property type="evidence" value="ECO:0007669"/>
    <property type="project" value="TreeGrafter"/>
</dbReference>